<feature type="region of interest" description="Disordered" evidence="3">
    <location>
        <begin position="1"/>
        <end position="46"/>
    </location>
</feature>
<dbReference type="Pfam" id="PF11951">
    <property type="entry name" value="Fungal_trans_2"/>
    <property type="match status" value="1"/>
</dbReference>
<feature type="region of interest" description="Disordered" evidence="3">
    <location>
        <begin position="197"/>
        <end position="231"/>
    </location>
</feature>
<keyword evidence="5" id="KW-1185">Reference proteome</keyword>
<dbReference type="Proteomes" id="UP000092666">
    <property type="component" value="Unassembled WGS sequence"/>
</dbReference>
<evidence type="ECO:0000256" key="3">
    <source>
        <dbReference type="SAM" id="MobiDB-lite"/>
    </source>
</evidence>
<feature type="compositionally biased region" description="Low complexity" evidence="3">
    <location>
        <begin position="18"/>
        <end position="45"/>
    </location>
</feature>
<sequence length="642" mass="70203">MQDCNWPVEDTPRSTRRQSQVSASGSASSPATSQQGSSSLSTTLPLLPPDIRHQIHLGQQHLSRTHPTSNTMDDFVGIFGNIDGSSAPGPQPANATHPVGTVGAAPGLANAGFGQSNLGLGGGVEDTGLIDWLSGGGNIDEATLQLWAADCLSVPTTQTFNAFDSLNSVLLQPTPPQDSHIDPSILAPIDDSALGANLPQNGLHARSKPGSRRGSRSPSRTGSDTPPGRSQADVLKYFHENLSRLVSITGESAPSAFESFTQLANMTAGQGEAGKGLHLSILAWAARHMVNRGLAKYEAVSEKFSSQSMNLINARMEELFDRKGNPRPPSDTGSSSNKAKDLDTEKMTLLAAAIMIMQFKICRGDVWGFGTLVQHLTVLTPHVFRPGILELQPESMHMSFFENLLYHDVLGSFIVNRAPMIPDSIVQHYSGTGLDTLHTLTGVSLPLFSRMHRLSALHRLRRSKKGKGWSDENLVDVVQPAMVLEAELQAEKKRLDELVLAKPHIQSHRYLHEAFRITCLLQLHGFVLGGPPCSLHIRLLVRQALSLLETMCDENLPGLCSGHWVIFLTALCTVSKGQEEDELDDRERIMRIYDDISAEFGFRNVERSRKLVNDVWSRNLGGSIFVDWLDVIEENDWEIFMV</sequence>
<dbReference type="EMBL" id="KV700138">
    <property type="protein sequence ID" value="OCF31007.1"/>
    <property type="molecule type" value="Genomic_DNA"/>
</dbReference>
<feature type="compositionally biased region" description="Low complexity" evidence="3">
    <location>
        <begin position="216"/>
        <end position="228"/>
    </location>
</feature>
<reference evidence="4 5" key="1">
    <citation type="submission" date="2013-07" db="EMBL/GenBank/DDBJ databases">
        <title>The Genome Sequence of Cryptococcus heveanensis BCC8398.</title>
        <authorList>
            <consortium name="The Broad Institute Genome Sequencing Platform"/>
            <person name="Cuomo C."/>
            <person name="Litvintseva A."/>
            <person name="Chen Y."/>
            <person name="Heitman J."/>
            <person name="Sun S."/>
            <person name="Springer D."/>
            <person name="Dromer F."/>
            <person name="Young S.K."/>
            <person name="Zeng Q."/>
            <person name="Gargeya S."/>
            <person name="Fitzgerald M."/>
            <person name="Abouelleil A."/>
            <person name="Alvarado L."/>
            <person name="Berlin A.M."/>
            <person name="Chapman S.B."/>
            <person name="Dewar J."/>
            <person name="Goldberg J."/>
            <person name="Griggs A."/>
            <person name="Gujja S."/>
            <person name="Hansen M."/>
            <person name="Howarth C."/>
            <person name="Imamovic A."/>
            <person name="Larimer J."/>
            <person name="McCowan C."/>
            <person name="Murphy C."/>
            <person name="Pearson M."/>
            <person name="Priest M."/>
            <person name="Roberts A."/>
            <person name="Saif S."/>
            <person name="Shea T."/>
            <person name="Sykes S."/>
            <person name="Wortman J."/>
            <person name="Nusbaum C."/>
            <person name="Birren B."/>
        </authorList>
    </citation>
    <scope>NUCLEOTIDE SEQUENCE [LARGE SCALE GENOMIC DNA]</scope>
    <source>
        <strain evidence="4 5">BCC8398</strain>
    </source>
</reference>
<dbReference type="OrthoDB" id="5419315at2759"/>
<evidence type="ECO:0000256" key="1">
    <source>
        <dbReference type="ARBA" id="ARBA00004123"/>
    </source>
</evidence>
<dbReference type="GO" id="GO:0045944">
    <property type="term" value="P:positive regulation of transcription by RNA polymerase II"/>
    <property type="evidence" value="ECO:0007669"/>
    <property type="project" value="TreeGrafter"/>
</dbReference>
<evidence type="ECO:0000313" key="4">
    <source>
        <dbReference type="EMBL" id="OCF31007.1"/>
    </source>
</evidence>
<dbReference type="GO" id="GO:0000976">
    <property type="term" value="F:transcription cis-regulatory region binding"/>
    <property type="evidence" value="ECO:0007669"/>
    <property type="project" value="TreeGrafter"/>
</dbReference>
<dbReference type="STRING" id="1296120.A0A1B9GJ21"/>
<reference evidence="5" key="2">
    <citation type="submission" date="2013-12" db="EMBL/GenBank/DDBJ databases">
        <title>Evolution of pathogenesis and genome organization in the Tremellales.</title>
        <authorList>
            <person name="Cuomo C."/>
            <person name="Litvintseva A."/>
            <person name="Heitman J."/>
            <person name="Chen Y."/>
            <person name="Sun S."/>
            <person name="Springer D."/>
            <person name="Dromer F."/>
            <person name="Young S."/>
            <person name="Zeng Q."/>
            <person name="Chapman S."/>
            <person name="Gujja S."/>
            <person name="Saif S."/>
            <person name="Birren B."/>
        </authorList>
    </citation>
    <scope>NUCLEOTIDE SEQUENCE [LARGE SCALE GENOMIC DNA]</scope>
    <source>
        <strain evidence="5">BCC8398</strain>
    </source>
</reference>
<evidence type="ECO:0000313" key="5">
    <source>
        <dbReference type="Proteomes" id="UP000092666"/>
    </source>
</evidence>
<dbReference type="GO" id="GO:0005634">
    <property type="term" value="C:nucleus"/>
    <property type="evidence" value="ECO:0007669"/>
    <property type="project" value="UniProtKB-SubCell"/>
</dbReference>
<comment type="subcellular location">
    <subcellularLocation>
        <location evidence="1">Nucleus</location>
    </subcellularLocation>
</comment>
<dbReference type="GO" id="GO:0003700">
    <property type="term" value="F:DNA-binding transcription factor activity"/>
    <property type="evidence" value="ECO:0007669"/>
    <property type="project" value="TreeGrafter"/>
</dbReference>
<dbReference type="AlphaFoldDB" id="A0A1B9GJ21"/>
<dbReference type="PANTHER" id="PTHR37534">
    <property type="entry name" value="TRANSCRIPTIONAL ACTIVATOR PROTEIN UGA3"/>
    <property type="match status" value="1"/>
</dbReference>
<gene>
    <name evidence="4" type="ORF">I316_07278</name>
</gene>
<accession>A0A1B9GJ21</accession>
<evidence type="ECO:0000256" key="2">
    <source>
        <dbReference type="ARBA" id="ARBA00023242"/>
    </source>
</evidence>
<protein>
    <recommendedName>
        <fullName evidence="6">Transcription factor domain-containing protein</fullName>
    </recommendedName>
</protein>
<organism evidence="4 5">
    <name type="scientific">Kwoniella heveanensis BCC8398</name>
    <dbReference type="NCBI Taxonomy" id="1296120"/>
    <lineage>
        <taxon>Eukaryota</taxon>
        <taxon>Fungi</taxon>
        <taxon>Dikarya</taxon>
        <taxon>Basidiomycota</taxon>
        <taxon>Agaricomycotina</taxon>
        <taxon>Tremellomycetes</taxon>
        <taxon>Tremellales</taxon>
        <taxon>Cryptococcaceae</taxon>
        <taxon>Kwoniella</taxon>
    </lineage>
</organism>
<keyword evidence="2" id="KW-0539">Nucleus</keyword>
<dbReference type="PANTHER" id="PTHR37534:SF7">
    <property type="entry name" value="TRANSCRIPTIONAL ACTIVATOR PROTEIN UGA3"/>
    <property type="match status" value="1"/>
</dbReference>
<dbReference type="InterPro" id="IPR021858">
    <property type="entry name" value="Fun_TF"/>
</dbReference>
<name>A0A1B9GJ21_9TREE</name>
<evidence type="ECO:0008006" key="6">
    <source>
        <dbReference type="Google" id="ProtNLM"/>
    </source>
</evidence>
<feature type="region of interest" description="Disordered" evidence="3">
    <location>
        <begin position="321"/>
        <end position="340"/>
    </location>
</feature>
<proteinExistence type="predicted"/>
<feature type="compositionally biased region" description="Basic residues" evidence="3">
    <location>
        <begin position="205"/>
        <end position="215"/>
    </location>
</feature>